<comment type="caution">
    <text evidence="2">The sequence shown here is derived from an EMBL/GenBank/DDBJ whole genome shotgun (WGS) entry which is preliminary data.</text>
</comment>
<accession>A0A8X6W1Z6</accession>
<dbReference type="PANTHER" id="PTHR45749:SF35">
    <property type="entry name" value="AC-LIKE TRANSPOSASE-RELATED"/>
    <property type="match status" value="1"/>
</dbReference>
<evidence type="ECO:0000313" key="2">
    <source>
        <dbReference type="EMBL" id="GFY26534.1"/>
    </source>
</evidence>
<feature type="domain" description="HAT C-terminal dimerisation" evidence="1">
    <location>
        <begin position="24"/>
        <end position="88"/>
    </location>
</feature>
<gene>
    <name evidence="2" type="primary">TcasGA2_TC001848</name>
    <name evidence="2" type="ORF">TNCV_2878641</name>
</gene>
<dbReference type="InterPro" id="IPR008906">
    <property type="entry name" value="HATC_C_dom"/>
</dbReference>
<evidence type="ECO:0000259" key="1">
    <source>
        <dbReference type="Pfam" id="PF05699"/>
    </source>
</evidence>
<name>A0A8X6W1Z6_TRICX</name>
<proteinExistence type="predicted"/>
<reference evidence="2" key="1">
    <citation type="submission" date="2020-08" db="EMBL/GenBank/DDBJ databases">
        <title>Multicomponent nature underlies the extraordinary mechanical properties of spider dragline silk.</title>
        <authorList>
            <person name="Kono N."/>
            <person name="Nakamura H."/>
            <person name="Mori M."/>
            <person name="Yoshida Y."/>
            <person name="Ohtoshi R."/>
            <person name="Malay A.D."/>
            <person name="Moran D.A.P."/>
            <person name="Tomita M."/>
            <person name="Numata K."/>
            <person name="Arakawa K."/>
        </authorList>
    </citation>
    <scope>NUCLEOTIDE SEQUENCE</scope>
</reference>
<dbReference type="PANTHER" id="PTHR45749">
    <property type="match status" value="1"/>
</dbReference>
<dbReference type="GO" id="GO:0046983">
    <property type="term" value="F:protein dimerization activity"/>
    <property type="evidence" value="ECO:0007669"/>
    <property type="project" value="InterPro"/>
</dbReference>
<dbReference type="AlphaFoldDB" id="A0A8X6W1Z6"/>
<sequence length="98" mass="10872">MDLADEIVAILALLNKEECPVQILKFISNLDFAPNLGIVVRILLTLPISVASGERSLSKLKLIKTFLRSTTTEDRLNGLTTIAIEHELAEEINMLKNL</sequence>
<dbReference type="Proteomes" id="UP000887159">
    <property type="component" value="Unassembled WGS sequence"/>
</dbReference>
<dbReference type="Pfam" id="PF05699">
    <property type="entry name" value="Dimer_Tnp_hAT"/>
    <property type="match status" value="1"/>
</dbReference>
<keyword evidence="3" id="KW-1185">Reference proteome</keyword>
<evidence type="ECO:0000313" key="3">
    <source>
        <dbReference type="Proteomes" id="UP000887159"/>
    </source>
</evidence>
<organism evidence="2 3">
    <name type="scientific">Trichonephila clavipes</name>
    <name type="common">Golden silk orbweaver</name>
    <name type="synonym">Nephila clavipes</name>
    <dbReference type="NCBI Taxonomy" id="2585209"/>
    <lineage>
        <taxon>Eukaryota</taxon>
        <taxon>Metazoa</taxon>
        <taxon>Ecdysozoa</taxon>
        <taxon>Arthropoda</taxon>
        <taxon>Chelicerata</taxon>
        <taxon>Arachnida</taxon>
        <taxon>Araneae</taxon>
        <taxon>Araneomorphae</taxon>
        <taxon>Entelegynae</taxon>
        <taxon>Araneoidea</taxon>
        <taxon>Nephilidae</taxon>
        <taxon>Trichonephila</taxon>
    </lineage>
</organism>
<protein>
    <submittedName>
        <fullName evidence="2">Dimer_Tnp_hAT domain-containing protein</fullName>
    </submittedName>
</protein>
<dbReference type="EMBL" id="BMAU01021376">
    <property type="protein sequence ID" value="GFY26534.1"/>
    <property type="molecule type" value="Genomic_DNA"/>
</dbReference>